<dbReference type="PANTHER" id="PTHR48034">
    <property type="entry name" value="TRANSFORMER-2 SEX-DETERMINING PROTEIN-RELATED"/>
    <property type="match status" value="1"/>
</dbReference>
<feature type="compositionally biased region" description="Polar residues" evidence="2">
    <location>
        <begin position="788"/>
        <end position="797"/>
    </location>
</feature>
<proteinExistence type="predicted"/>
<feature type="region of interest" description="Disordered" evidence="2">
    <location>
        <begin position="617"/>
        <end position="643"/>
    </location>
</feature>
<dbReference type="EMBL" id="RBNI01008684">
    <property type="protein sequence ID" value="RUP44583.1"/>
    <property type="molecule type" value="Genomic_DNA"/>
</dbReference>
<accession>A0A433D175</accession>
<gene>
    <name evidence="4" type="ORF">BC936DRAFT_149263</name>
</gene>
<dbReference type="SMART" id="SM00361">
    <property type="entry name" value="RRM_1"/>
    <property type="match status" value="2"/>
</dbReference>
<evidence type="ECO:0000313" key="5">
    <source>
        <dbReference type="Proteomes" id="UP000268093"/>
    </source>
</evidence>
<sequence>MTSQGHYVGLRHVSHDHQYDITDGRKHLTGRHEYPNHCPGARPILNAPVKVTALFLAIQSPPPVEWWRAFRLSVLFAYNPFEKLPLPFFCPHPFAVPTLPPSTPQLEIYNPFSERTNRTRRTPIMSQEANLDNLNHVDIAPTPAAAAHDKTRDETGLEKDMGCLRLDKGHGQIQRDTLKNILHSDETPPTATELMTHSVPVPHLMAKAEETERMESEEAAIGGMEMYEFERDVREVSADRRGSPAGCLFVASLAASKTDEQLQVSVTKHFHQWGPLLNVKVMKDWMHRPYAFVQFENVTDAKHALTEAHNSLVDGRHIRVEQARVNRTLFIGKFGRNLNEDDIRDMLSRYGSIEDITILQNYHTGKSKGCGFVKFCYRDDAIKAFLSLRSPHAHLKWGVEWASNLEFRGGPIGSPIDKQSVFIGQLNPQEITQELLEERFGVYGKIESAHLVNRGSSNTAVARDAFAFIKYTEEEAAANAIEHENNSNYLDRTIKVAYRKSNENLVRPNRYGTNYSTQFLSGQHAPHPPGVGYPAAAAQLAQAQAQGFFSPPGATILSTPVPAKGHAAATIASRTPSATTAPASVNIQLPLKIPAQGGVQQNAQQHQGAFQNVTFGSLGRSGRVPAGGGHGPGEGKAAHRGSAGVVSGVSGGMTTGLLMDPAIIAAGTMTSLVMNPDPSGVYTGGLGAQMSTSETPTSTYGITPTPVYHPMPEAYMYPPYTYPGTPPTPGGNRFPYGIYGEPTYYEPYMSSPTCGFVYGYPGTMYVPPGGAALPNDTPGVYGYPHPSYMQTPTSNPGSHGYGFPPQRRQPDIEIRQPPAPRRRSSPSSVSSIASPVSPSPTSQIVQQHPQTQQLQQVFCPQSAGPPYVIPPQNPVSCRATGGGTSNAAAKKLSHVVVVGGSGTLPGGEQTEEGDLNGAEYDEYEEEEEEEEDADSVDWVVNEEEKK</sequence>
<dbReference type="InterPro" id="IPR050441">
    <property type="entry name" value="RBM"/>
</dbReference>
<evidence type="ECO:0000256" key="2">
    <source>
        <dbReference type="SAM" id="MobiDB-lite"/>
    </source>
</evidence>
<feature type="region of interest" description="Disordered" evidence="2">
    <location>
        <begin position="783"/>
        <end position="855"/>
    </location>
</feature>
<keyword evidence="1" id="KW-0694">RNA-binding</keyword>
<dbReference type="SUPFAM" id="SSF54928">
    <property type="entry name" value="RNA-binding domain, RBD"/>
    <property type="match status" value="2"/>
</dbReference>
<evidence type="ECO:0000256" key="1">
    <source>
        <dbReference type="PROSITE-ProRule" id="PRU00176"/>
    </source>
</evidence>
<evidence type="ECO:0000259" key="3">
    <source>
        <dbReference type="PROSITE" id="PS50102"/>
    </source>
</evidence>
<dbReference type="InterPro" id="IPR012677">
    <property type="entry name" value="Nucleotide-bd_a/b_plait_sf"/>
</dbReference>
<dbReference type="SMART" id="SM00360">
    <property type="entry name" value="RRM"/>
    <property type="match status" value="3"/>
</dbReference>
<feature type="domain" description="RRM" evidence="3">
    <location>
        <begin position="419"/>
        <end position="501"/>
    </location>
</feature>
<dbReference type="Gene3D" id="3.30.70.330">
    <property type="match status" value="3"/>
</dbReference>
<dbReference type="CDD" id="cd12453">
    <property type="entry name" value="RRM1_RIM4_like"/>
    <property type="match status" value="1"/>
</dbReference>
<name>A0A433D175_9FUNG</name>
<organism evidence="4 5">
    <name type="scientific">Jimgerdemannia flammicorona</name>
    <dbReference type="NCBI Taxonomy" id="994334"/>
    <lineage>
        <taxon>Eukaryota</taxon>
        <taxon>Fungi</taxon>
        <taxon>Fungi incertae sedis</taxon>
        <taxon>Mucoromycota</taxon>
        <taxon>Mucoromycotina</taxon>
        <taxon>Endogonomycetes</taxon>
        <taxon>Endogonales</taxon>
        <taxon>Endogonaceae</taxon>
        <taxon>Jimgerdemannia</taxon>
    </lineage>
</organism>
<dbReference type="Pfam" id="PF00076">
    <property type="entry name" value="RRM_1"/>
    <property type="match status" value="3"/>
</dbReference>
<reference evidence="4 5" key="1">
    <citation type="journal article" date="2018" name="New Phytol.">
        <title>Phylogenomics of Endogonaceae and evolution of mycorrhizas within Mucoromycota.</title>
        <authorList>
            <person name="Chang Y."/>
            <person name="Desiro A."/>
            <person name="Na H."/>
            <person name="Sandor L."/>
            <person name="Lipzen A."/>
            <person name="Clum A."/>
            <person name="Barry K."/>
            <person name="Grigoriev I.V."/>
            <person name="Martin F.M."/>
            <person name="Stajich J.E."/>
            <person name="Smith M.E."/>
            <person name="Bonito G."/>
            <person name="Spatafora J.W."/>
        </authorList>
    </citation>
    <scope>NUCLEOTIDE SEQUENCE [LARGE SCALE GENOMIC DNA]</scope>
    <source>
        <strain evidence="4 5">GMNB39</strain>
    </source>
</reference>
<feature type="domain" description="RRM" evidence="3">
    <location>
        <begin position="246"/>
        <end position="325"/>
    </location>
</feature>
<dbReference type="OrthoDB" id="410044at2759"/>
<dbReference type="InterPro" id="IPR035979">
    <property type="entry name" value="RBD_domain_sf"/>
</dbReference>
<dbReference type="AlphaFoldDB" id="A0A433D175"/>
<feature type="region of interest" description="Disordered" evidence="2">
    <location>
        <begin position="899"/>
        <end position="946"/>
    </location>
</feature>
<protein>
    <recommendedName>
        <fullName evidence="3">RRM domain-containing protein</fullName>
    </recommendedName>
</protein>
<dbReference type="GO" id="GO:0003723">
    <property type="term" value="F:RNA binding"/>
    <property type="evidence" value="ECO:0007669"/>
    <property type="project" value="UniProtKB-UniRule"/>
</dbReference>
<dbReference type="InterPro" id="IPR000504">
    <property type="entry name" value="RRM_dom"/>
</dbReference>
<feature type="compositionally biased region" description="Acidic residues" evidence="2">
    <location>
        <begin position="909"/>
        <end position="935"/>
    </location>
</feature>
<comment type="caution">
    <text evidence="4">The sequence shown here is derived from an EMBL/GenBank/DDBJ whole genome shotgun (WGS) entry which is preliminary data.</text>
</comment>
<feature type="compositionally biased region" description="Low complexity" evidence="2">
    <location>
        <begin position="825"/>
        <end position="855"/>
    </location>
</feature>
<feature type="compositionally biased region" description="Gly residues" evidence="2">
    <location>
        <begin position="625"/>
        <end position="634"/>
    </location>
</feature>
<feature type="domain" description="RRM" evidence="3">
    <location>
        <begin position="327"/>
        <end position="428"/>
    </location>
</feature>
<dbReference type="InterPro" id="IPR003954">
    <property type="entry name" value="RRM_euk-type"/>
</dbReference>
<keyword evidence="5" id="KW-1185">Reference proteome</keyword>
<dbReference type="PROSITE" id="PS50102">
    <property type="entry name" value="RRM"/>
    <property type="match status" value="3"/>
</dbReference>
<dbReference type="Proteomes" id="UP000268093">
    <property type="component" value="Unassembled WGS sequence"/>
</dbReference>
<dbReference type="InterPro" id="IPR034352">
    <property type="entry name" value="Rim4_RRM1"/>
</dbReference>
<evidence type="ECO:0000313" key="4">
    <source>
        <dbReference type="EMBL" id="RUP44583.1"/>
    </source>
</evidence>